<dbReference type="GO" id="GO:0046872">
    <property type="term" value="F:metal ion binding"/>
    <property type="evidence" value="ECO:0007669"/>
    <property type="project" value="UniProtKB-KW"/>
</dbReference>
<dbReference type="CDD" id="cd04704">
    <property type="entry name" value="PLA2_bee_venom_like"/>
    <property type="match status" value="1"/>
</dbReference>
<evidence type="ECO:0000256" key="11">
    <source>
        <dbReference type="ARBA" id="ARBA00023157"/>
    </source>
</evidence>
<gene>
    <name evidence="14" type="ORF">NQ318_002323</name>
</gene>
<keyword evidence="6" id="KW-0479">Metal-binding</keyword>
<dbReference type="Proteomes" id="UP001162162">
    <property type="component" value="Unassembled WGS sequence"/>
</dbReference>
<keyword evidence="8" id="KW-0106">Calcium</keyword>
<reference evidence="14" key="1">
    <citation type="journal article" date="2023" name="Insect Mol. Biol.">
        <title>Genome sequencing provides insights into the evolution of gene families encoding plant cell wall-degrading enzymes in longhorned beetles.</title>
        <authorList>
            <person name="Shin N.R."/>
            <person name="Okamura Y."/>
            <person name="Kirsch R."/>
            <person name="Pauchet Y."/>
        </authorList>
    </citation>
    <scope>NUCLEOTIDE SEQUENCE</scope>
    <source>
        <strain evidence="14">AMC_N1</strain>
    </source>
</reference>
<evidence type="ECO:0000256" key="9">
    <source>
        <dbReference type="ARBA" id="ARBA00022963"/>
    </source>
</evidence>
<dbReference type="GO" id="GO:0006644">
    <property type="term" value="P:phospholipid metabolic process"/>
    <property type="evidence" value="ECO:0007669"/>
    <property type="project" value="InterPro"/>
</dbReference>
<keyword evidence="10" id="KW-0443">Lipid metabolism</keyword>
<evidence type="ECO:0000256" key="6">
    <source>
        <dbReference type="ARBA" id="ARBA00022723"/>
    </source>
</evidence>
<evidence type="ECO:0000256" key="1">
    <source>
        <dbReference type="ARBA" id="ARBA00001913"/>
    </source>
</evidence>
<dbReference type="GO" id="GO:0050482">
    <property type="term" value="P:arachidonate secretion"/>
    <property type="evidence" value="ECO:0007669"/>
    <property type="project" value="InterPro"/>
</dbReference>
<dbReference type="Gene3D" id="1.20.90.10">
    <property type="entry name" value="Phospholipase A2 domain"/>
    <property type="match status" value="1"/>
</dbReference>
<evidence type="ECO:0000256" key="5">
    <source>
        <dbReference type="ARBA" id="ARBA00022525"/>
    </source>
</evidence>
<sequence length="260" mass="29978">MLRYVYFATTFTLFLLCQIFLVYKTLGSTVFIADFGMSKMIELSTKPPFCVVQLDRGKIRNMLLTTDSRRVRQMSDDSINKLEKVCKENHLQSAHQGGFIYPGTKWCGPGNIASNYSDLGYHVKEDTCCRKHDNCPKALAKGECSKGICNNSPFTRSHCDCDATFRRCLQNVNTETANTIGAIFFNVIQVICFKERTPCTQWQSFENNFLTPGFFRSISNSCGYYFENSSRYIASEVRTFDIQQKKEFFINIFLRKFKFL</sequence>
<dbReference type="InterPro" id="IPR036444">
    <property type="entry name" value="PLipase_A2_dom_sf"/>
</dbReference>
<evidence type="ECO:0000313" key="15">
    <source>
        <dbReference type="Proteomes" id="UP001162162"/>
    </source>
</evidence>
<dbReference type="PANTHER" id="PTHR12253">
    <property type="entry name" value="RH14732P"/>
    <property type="match status" value="1"/>
</dbReference>
<comment type="cofactor">
    <cofactor evidence="1">
        <name>Ca(2+)</name>
        <dbReference type="ChEBI" id="CHEBI:29108"/>
    </cofactor>
</comment>
<evidence type="ECO:0000256" key="12">
    <source>
        <dbReference type="ARBA" id="ARBA00029903"/>
    </source>
</evidence>
<keyword evidence="9" id="KW-0442">Lipid degradation</keyword>
<accession>A0AAV8Z4M9</accession>
<dbReference type="Pfam" id="PF05826">
    <property type="entry name" value="Phospholip_A2_2"/>
    <property type="match status" value="1"/>
</dbReference>
<evidence type="ECO:0000256" key="10">
    <source>
        <dbReference type="ARBA" id="ARBA00023098"/>
    </source>
</evidence>
<dbReference type="EMBL" id="JAPWTK010000017">
    <property type="protein sequence ID" value="KAJ8958528.1"/>
    <property type="molecule type" value="Genomic_DNA"/>
</dbReference>
<dbReference type="GO" id="GO:0016042">
    <property type="term" value="P:lipid catabolic process"/>
    <property type="evidence" value="ECO:0007669"/>
    <property type="project" value="UniProtKB-KW"/>
</dbReference>
<feature type="domain" description="Phospholipase A2-like central" evidence="13">
    <location>
        <begin position="100"/>
        <end position="195"/>
    </location>
</feature>
<evidence type="ECO:0000256" key="4">
    <source>
        <dbReference type="ARBA" id="ARBA00021721"/>
    </source>
</evidence>
<comment type="caution">
    <text evidence="14">The sequence shown here is derived from an EMBL/GenBank/DDBJ whole genome shotgun (WGS) entry which is preliminary data.</text>
</comment>
<evidence type="ECO:0000259" key="13">
    <source>
        <dbReference type="Pfam" id="PF05826"/>
    </source>
</evidence>
<evidence type="ECO:0000256" key="3">
    <source>
        <dbReference type="ARBA" id="ARBA00013278"/>
    </source>
</evidence>
<keyword evidence="11" id="KW-1015">Disulfide bond</keyword>
<dbReference type="FunFam" id="1.20.90.10:FF:000002">
    <property type="entry name" value="Phospholipase A2 group III"/>
    <property type="match status" value="1"/>
</dbReference>
<dbReference type="AlphaFoldDB" id="A0AAV8Z4M9"/>
<comment type="subcellular location">
    <subcellularLocation>
        <location evidence="2">Secreted</location>
    </subcellularLocation>
</comment>
<dbReference type="PROSITE" id="PS00118">
    <property type="entry name" value="PA2_HIS"/>
    <property type="match status" value="1"/>
</dbReference>
<evidence type="ECO:0000256" key="7">
    <source>
        <dbReference type="ARBA" id="ARBA00022801"/>
    </source>
</evidence>
<keyword evidence="15" id="KW-1185">Reference proteome</keyword>
<proteinExistence type="predicted"/>
<evidence type="ECO:0000256" key="8">
    <source>
        <dbReference type="ARBA" id="ARBA00022837"/>
    </source>
</evidence>
<dbReference type="GO" id="GO:0005576">
    <property type="term" value="C:extracellular region"/>
    <property type="evidence" value="ECO:0007669"/>
    <property type="project" value="UniProtKB-SubCell"/>
</dbReference>
<keyword evidence="5" id="KW-0964">Secreted</keyword>
<dbReference type="SUPFAM" id="SSF48619">
    <property type="entry name" value="Phospholipase A2, PLA2"/>
    <property type="match status" value="1"/>
</dbReference>
<keyword evidence="7" id="KW-0378">Hydrolase</keyword>
<dbReference type="InterPro" id="IPR033113">
    <property type="entry name" value="PLA2_histidine"/>
</dbReference>
<organism evidence="14 15">
    <name type="scientific">Aromia moschata</name>
    <dbReference type="NCBI Taxonomy" id="1265417"/>
    <lineage>
        <taxon>Eukaryota</taxon>
        <taxon>Metazoa</taxon>
        <taxon>Ecdysozoa</taxon>
        <taxon>Arthropoda</taxon>
        <taxon>Hexapoda</taxon>
        <taxon>Insecta</taxon>
        <taxon>Pterygota</taxon>
        <taxon>Neoptera</taxon>
        <taxon>Endopterygota</taxon>
        <taxon>Coleoptera</taxon>
        <taxon>Polyphaga</taxon>
        <taxon>Cucujiformia</taxon>
        <taxon>Chrysomeloidea</taxon>
        <taxon>Cerambycidae</taxon>
        <taxon>Cerambycinae</taxon>
        <taxon>Callichromatini</taxon>
        <taxon>Aromia</taxon>
    </lineage>
</organism>
<evidence type="ECO:0000256" key="2">
    <source>
        <dbReference type="ARBA" id="ARBA00004613"/>
    </source>
</evidence>
<protein>
    <recommendedName>
        <fullName evidence="4">Phospholipase A2</fullName>
        <ecNumber evidence="3">3.1.1.4</ecNumber>
    </recommendedName>
    <alternativeName>
        <fullName evidence="12">Phosphatidylcholine 2-acylhydrolase</fullName>
    </alternativeName>
</protein>
<dbReference type="EC" id="3.1.1.4" evidence="3"/>
<dbReference type="GO" id="GO:0004623">
    <property type="term" value="F:phospholipase A2 activity"/>
    <property type="evidence" value="ECO:0007669"/>
    <property type="project" value="UniProtKB-EC"/>
</dbReference>
<name>A0AAV8Z4M9_9CUCU</name>
<evidence type="ECO:0000313" key="14">
    <source>
        <dbReference type="EMBL" id="KAJ8958528.1"/>
    </source>
</evidence>
<dbReference type="InterPro" id="IPR016090">
    <property type="entry name" value="PLA2-like_dom"/>
</dbReference>